<comment type="caution">
    <text evidence="1">The sequence shown here is derived from an EMBL/GenBank/DDBJ whole genome shotgun (WGS) entry which is preliminary data.</text>
</comment>
<gene>
    <name evidence="1" type="ORF">LAD73_00440</name>
</gene>
<dbReference type="EMBL" id="JAIQBY010000002">
    <property type="protein sequence ID" value="MBZ4195196.1"/>
    <property type="molecule type" value="Genomic_DNA"/>
</dbReference>
<dbReference type="SUPFAM" id="SSF141000">
    <property type="entry name" value="Glu-tRNAGln amidotransferase C subunit"/>
    <property type="match status" value="1"/>
</dbReference>
<accession>A0A953T6I0</accession>
<name>A0A953T6I0_9MOLU</name>
<reference evidence="1 2" key="1">
    <citation type="submission" date="2021-09" db="EMBL/GenBank/DDBJ databases">
        <title>WGS of Mycoplasma sp. Zaradi2 strains.</title>
        <authorList>
            <person name="Spergser J."/>
        </authorList>
    </citation>
    <scope>NUCLEOTIDE SEQUENCE [LARGE SCALE GENOMIC DNA]</scope>
    <source>
        <strain evidence="1 2">1331</strain>
    </source>
</reference>
<dbReference type="Pfam" id="PF02686">
    <property type="entry name" value="GatC"/>
    <property type="match status" value="1"/>
</dbReference>
<dbReference type="AlphaFoldDB" id="A0A953T6I0"/>
<dbReference type="Proteomes" id="UP000772186">
    <property type="component" value="Unassembled WGS sequence"/>
</dbReference>
<sequence length="102" mass="12233">MEKFDRKKMEEITKSLMFKVDEQAMIELENLWNDLQKRISFLDRFNLDGIQPMTHINEQPQINFLRDDYLNEVKLEKIEKSDVLENAATHDDDYVTINKVVK</sequence>
<organism evidence="1 2">
    <name type="scientific">Mycoplasma tauri</name>
    <dbReference type="NCBI Taxonomy" id="547987"/>
    <lineage>
        <taxon>Bacteria</taxon>
        <taxon>Bacillati</taxon>
        <taxon>Mycoplasmatota</taxon>
        <taxon>Mollicutes</taxon>
        <taxon>Mycoplasmataceae</taxon>
        <taxon>Mycoplasma</taxon>
    </lineage>
</organism>
<evidence type="ECO:0000313" key="2">
    <source>
        <dbReference type="Proteomes" id="UP000772186"/>
    </source>
</evidence>
<keyword evidence="2" id="KW-1185">Reference proteome</keyword>
<dbReference type="GO" id="GO:0006450">
    <property type="term" value="P:regulation of translational fidelity"/>
    <property type="evidence" value="ECO:0007669"/>
    <property type="project" value="InterPro"/>
</dbReference>
<proteinExistence type="predicted"/>
<dbReference type="InterPro" id="IPR036113">
    <property type="entry name" value="Asp/Glu-ADT_sf_sub_c"/>
</dbReference>
<evidence type="ECO:0000313" key="1">
    <source>
        <dbReference type="EMBL" id="MBZ4195196.1"/>
    </source>
</evidence>
<dbReference type="InterPro" id="IPR003837">
    <property type="entry name" value="GatC"/>
</dbReference>
<dbReference type="RefSeq" id="WP_223644342.1">
    <property type="nucleotide sequence ID" value="NZ_JAIQBX010000005.1"/>
</dbReference>
<protein>
    <submittedName>
        <fullName evidence="1">Glutamyl-tRNA amidotransferase</fullName>
    </submittedName>
</protein>